<comment type="caution">
    <text evidence="6">The sequence shown here is derived from an EMBL/GenBank/DDBJ whole genome shotgun (WGS) entry which is preliminary data.</text>
</comment>
<keyword evidence="6" id="KW-0808">Transferase</keyword>
<dbReference type="PANTHER" id="PTHR43847">
    <property type="entry name" value="BLL3993 PROTEIN"/>
    <property type="match status" value="1"/>
</dbReference>
<feature type="transmembrane region" description="Helical" evidence="5">
    <location>
        <begin position="40"/>
        <end position="59"/>
    </location>
</feature>
<accession>A0ABW3C568</accession>
<feature type="transmembrane region" description="Helical" evidence="5">
    <location>
        <begin position="116"/>
        <end position="149"/>
    </location>
</feature>
<comment type="subcellular location">
    <subcellularLocation>
        <location evidence="1">Membrane</location>
        <topology evidence="1">Multi-pass membrane protein</topology>
    </subcellularLocation>
</comment>
<keyword evidence="2 5" id="KW-0812">Transmembrane</keyword>
<organism evidence="6 7">
    <name type="scientific">Sphingosinicella xenopeptidilytica</name>
    <dbReference type="NCBI Taxonomy" id="364098"/>
    <lineage>
        <taxon>Bacteria</taxon>
        <taxon>Pseudomonadati</taxon>
        <taxon>Pseudomonadota</taxon>
        <taxon>Alphaproteobacteria</taxon>
        <taxon>Sphingomonadales</taxon>
        <taxon>Sphingosinicellaceae</taxon>
        <taxon>Sphingosinicella</taxon>
    </lineage>
</organism>
<feature type="transmembrane region" description="Helical" evidence="5">
    <location>
        <begin position="66"/>
        <end position="84"/>
    </location>
</feature>
<dbReference type="RefSeq" id="WP_381491999.1">
    <property type="nucleotide sequence ID" value="NZ_JBHTIK010000008.1"/>
</dbReference>
<keyword evidence="3 5" id="KW-1133">Transmembrane helix</keyword>
<evidence type="ECO:0000256" key="4">
    <source>
        <dbReference type="ARBA" id="ARBA00023136"/>
    </source>
</evidence>
<dbReference type="Pfam" id="PF04140">
    <property type="entry name" value="ICMT"/>
    <property type="match status" value="1"/>
</dbReference>
<dbReference type="InterPro" id="IPR052527">
    <property type="entry name" value="Metal_cation-efflux_comp"/>
</dbReference>
<keyword evidence="6" id="KW-0489">Methyltransferase</keyword>
<keyword evidence="4 5" id="KW-0472">Membrane</keyword>
<protein>
    <submittedName>
        <fullName evidence="6">Isoprenylcysteine carboxyl methyltransferase family protein</fullName>
    </submittedName>
</protein>
<proteinExistence type="predicted"/>
<dbReference type="EMBL" id="JBHTIK010000008">
    <property type="protein sequence ID" value="MFD0849282.1"/>
    <property type="molecule type" value="Genomic_DNA"/>
</dbReference>
<dbReference type="Gene3D" id="1.20.120.1630">
    <property type="match status" value="1"/>
</dbReference>
<evidence type="ECO:0000256" key="5">
    <source>
        <dbReference type="SAM" id="Phobius"/>
    </source>
</evidence>
<dbReference type="PANTHER" id="PTHR43847:SF1">
    <property type="entry name" value="BLL3993 PROTEIN"/>
    <property type="match status" value="1"/>
</dbReference>
<dbReference type="GO" id="GO:0032259">
    <property type="term" value="P:methylation"/>
    <property type="evidence" value="ECO:0007669"/>
    <property type="project" value="UniProtKB-KW"/>
</dbReference>
<reference evidence="7" key="1">
    <citation type="journal article" date="2019" name="Int. J. Syst. Evol. Microbiol.">
        <title>The Global Catalogue of Microorganisms (GCM) 10K type strain sequencing project: providing services to taxonomists for standard genome sequencing and annotation.</title>
        <authorList>
            <consortium name="The Broad Institute Genomics Platform"/>
            <consortium name="The Broad Institute Genome Sequencing Center for Infectious Disease"/>
            <person name="Wu L."/>
            <person name="Ma J."/>
        </authorList>
    </citation>
    <scope>NUCLEOTIDE SEQUENCE [LARGE SCALE GENOMIC DNA]</scope>
    <source>
        <strain evidence="7">CCUG 52537</strain>
    </source>
</reference>
<name>A0ABW3C568_SPHXN</name>
<dbReference type="GO" id="GO:0008168">
    <property type="term" value="F:methyltransferase activity"/>
    <property type="evidence" value="ECO:0007669"/>
    <property type="project" value="UniProtKB-KW"/>
</dbReference>
<keyword evidence="7" id="KW-1185">Reference proteome</keyword>
<evidence type="ECO:0000313" key="7">
    <source>
        <dbReference type="Proteomes" id="UP001597124"/>
    </source>
</evidence>
<dbReference type="Proteomes" id="UP001597124">
    <property type="component" value="Unassembled WGS sequence"/>
</dbReference>
<evidence type="ECO:0000256" key="2">
    <source>
        <dbReference type="ARBA" id="ARBA00022692"/>
    </source>
</evidence>
<sequence length="165" mass="18349">MLSVAVLTLVTLQRLMELVLARRNTRILIAHGGIEIGAGHYPLIVALHTAWLAGLWALAWNRPIDLALLGVFAGLQALRLWVLASLGERWTTRIIIVPGLPLVRKGPYRFLRHPNYLIVAAEILILPLAFGLTAYAVLFSALNAVVLAVRIRTENRALQDERERP</sequence>
<evidence type="ECO:0000256" key="1">
    <source>
        <dbReference type="ARBA" id="ARBA00004141"/>
    </source>
</evidence>
<dbReference type="InterPro" id="IPR007269">
    <property type="entry name" value="ICMT_MeTrfase"/>
</dbReference>
<evidence type="ECO:0000256" key="3">
    <source>
        <dbReference type="ARBA" id="ARBA00022989"/>
    </source>
</evidence>
<evidence type="ECO:0000313" key="6">
    <source>
        <dbReference type="EMBL" id="MFD0849282.1"/>
    </source>
</evidence>
<gene>
    <name evidence="6" type="ORF">ACFQ00_13175</name>
</gene>